<dbReference type="InterPro" id="IPR050525">
    <property type="entry name" value="ECM_Assembly_Org"/>
</dbReference>
<dbReference type="InterPro" id="IPR002919">
    <property type="entry name" value="TIL_dom"/>
</dbReference>
<sequence>MKFMAKNRPNDQFQFGVVTYATKADMVMSLKDFAGQPEAAARYVLSSIEYKPGQAGIGEGLKLIEMAGFDGESGARSTADKVVILIADSQANTETDASQVAYSLRANKVVVLAVGVGSEVSSKYLESLTHNEKMVIMSDGFQELQFAKDELMGMVCHSFRKDPVKELPKPCPPGQKLINSTCEIVGPTCNKTCPTNYILVYPCMCIVEVGKCPNACPKGKINNKQCECVLEHPPTCNIQTCPPNYTLNYDKCKCECQKVCNKNLFSLDPGACECVCNSKCRENFILNTEQCTCEKIQCGKGYILYRGKCRNDISKICPQGQLLFKDICLAQKKCPNGFVEQHGICKPECPNGLDDDGNCINTCQNGEYMLNGKCQKVTPMQCTGASHFAVPAPLCPRTCEEPIPLSRCNKTGQPEPGCVCDPGYFLLKGKCVRAGECPNKPLCLKKVDMLFMLDSSVSVGEPHFYLMKSLVSSIVSQFNTQGGEKQRVAVMAFNEKVYDTISFSNYRNMTHEDILKDILAIPYRPGDSFLGEAIHYARSQVFTMQNGMREEAPRMVMLLTRGNPSTGTLDAAWEARKLREAGTTLIVIGVGENIESKT</sequence>
<dbReference type="CDD" id="cd01450">
    <property type="entry name" value="vWFA_subfamily_ECM"/>
    <property type="match status" value="1"/>
</dbReference>
<dbReference type="Pfam" id="PF01826">
    <property type="entry name" value="TIL"/>
    <property type="match status" value="1"/>
</dbReference>
<dbReference type="PANTHER" id="PTHR24020">
    <property type="entry name" value="COLLAGEN ALPHA"/>
    <property type="match status" value="1"/>
</dbReference>
<organism evidence="2 3">
    <name type="scientific">Cichlidogyrus casuarinus</name>
    <dbReference type="NCBI Taxonomy" id="1844966"/>
    <lineage>
        <taxon>Eukaryota</taxon>
        <taxon>Metazoa</taxon>
        <taxon>Spiralia</taxon>
        <taxon>Lophotrochozoa</taxon>
        <taxon>Platyhelminthes</taxon>
        <taxon>Monogenea</taxon>
        <taxon>Monopisthocotylea</taxon>
        <taxon>Dactylogyridea</taxon>
        <taxon>Ancyrocephalidae</taxon>
        <taxon>Cichlidogyrus</taxon>
    </lineage>
</organism>
<comment type="caution">
    <text evidence="2">The sequence shown here is derived from an EMBL/GenBank/DDBJ whole genome shotgun (WGS) entry which is preliminary data.</text>
</comment>
<dbReference type="InterPro" id="IPR002035">
    <property type="entry name" value="VWF_A"/>
</dbReference>
<gene>
    <name evidence="2" type="ORF">Ciccas_005468</name>
</gene>
<feature type="domain" description="VWFA" evidence="1">
    <location>
        <begin position="448"/>
        <end position="598"/>
    </location>
</feature>
<name>A0ABD2Q8S3_9PLAT</name>
<reference evidence="2 3" key="1">
    <citation type="submission" date="2024-11" db="EMBL/GenBank/DDBJ databases">
        <title>Adaptive evolution of stress response genes in parasites aligns with host niche diversity.</title>
        <authorList>
            <person name="Hahn C."/>
            <person name="Resl P."/>
        </authorList>
    </citation>
    <scope>NUCLEOTIDE SEQUENCE [LARGE SCALE GENOMIC DNA]</scope>
    <source>
        <strain evidence="2">EGGRZ-B1_66</strain>
        <tissue evidence="2">Body</tissue>
    </source>
</reference>
<accession>A0ABD2Q8S3</accession>
<dbReference type="Proteomes" id="UP001626550">
    <property type="component" value="Unassembled WGS sequence"/>
</dbReference>
<dbReference type="PROSITE" id="PS50234">
    <property type="entry name" value="VWFA"/>
    <property type="match status" value="2"/>
</dbReference>
<dbReference type="Pfam" id="PF00092">
    <property type="entry name" value="VWA"/>
    <property type="match status" value="2"/>
</dbReference>
<protein>
    <recommendedName>
        <fullName evidence="1">VWFA domain-containing protein</fullName>
    </recommendedName>
</protein>
<dbReference type="InterPro" id="IPR036084">
    <property type="entry name" value="Ser_inhib-like_sf"/>
</dbReference>
<proteinExistence type="predicted"/>
<dbReference type="SUPFAM" id="SSF53300">
    <property type="entry name" value="vWA-like"/>
    <property type="match status" value="2"/>
</dbReference>
<dbReference type="PANTHER" id="PTHR24020:SF20">
    <property type="entry name" value="PH DOMAIN-CONTAINING PROTEIN"/>
    <property type="match status" value="1"/>
</dbReference>
<dbReference type="InterPro" id="IPR036465">
    <property type="entry name" value="vWFA_dom_sf"/>
</dbReference>
<dbReference type="SUPFAM" id="SSF57567">
    <property type="entry name" value="Serine protease inhibitors"/>
    <property type="match status" value="1"/>
</dbReference>
<dbReference type="SMART" id="SM00327">
    <property type="entry name" value="VWA"/>
    <property type="match status" value="2"/>
</dbReference>
<dbReference type="AlphaFoldDB" id="A0ABD2Q8S3"/>
<evidence type="ECO:0000259" key="1">
    <source>
        <dbReference type="PROSITE" id="PS50234"/>
    </source>
</evidence>
<dbReference type="CDD" id="cd19941">
    <property type="entry name" value="TIL"/>
    <property type="match status" value="1"/>
</dbReference>
<evidence type="ECO:0000313" key="2">
    <source>
        <dbReference type="EMBL" id="KAL3315888.1"/>
    </source>
</evidence>
<dbReference type="Gene3D" id="3.40.50.410">
    <property type="entry name" value="von Willebrand factor, type A domain"/>
    <property type="match status" value="2"/>
</dbReference>
<keyword evidence="3" id="KW-1185">Reference proteome</keyword>
<dbReference type="Gene3D" id="2.10.25.10">
    <property type="entry name" value="Laminin"/>
    <property type="match status" value="1"/>
</dbReference>
<evidence type="ECO:0000313" key="3">
    <source>
        <dbReference type="Proteomes" id="UP001626550"/>
    </source>
</evidence>
<feature type="domain" description="VWFA" evidence="1">
    <location>
        <begin position="1"/>
        <end position="151"/>
    </location>
</feature>
<dbReference type="EMBL" id="JBJKFK010000644">
    <property type="protein sequence ID" value="KAL3315888.1"/>
    <property type="molecule type" value="Genomic_DNA"/>
</dbReference>